<reference evidence="1 2" key="1">
    <citation type="submission" date="2023-03" db="EMBL/GenBank/DDBJ databases">
        <title>Speciation in Pyrococcus: adaptation to high temperature as a mechanism.</title>
        <authorList>
            <person name="Gu J."/>
        </authorList>
    </citation>
    <scope>NUCLEOTIDE SEQUENCE [LARGE SCALE GENOMIC DNA]</scope>
    <source>
        <strain evidence="1 2">LMOA34</strain>
    </source>
</reference>
<evidence type="ECO:0000313" key="2">
    <source>
        <dbReference type="Proteomes" id="UP001571980"/>
    </source>
</evidence>
<sequence>MYNNIVKWVKHSRKLGKRKIKYFNDFPNRYSSMLPLIEVSRAYSYKKGSQIPSVVFMKIDEYYDDFTIIVIVVDDKLAKAFQRRYGKDRVLIEGKLTDKQLKKIMELVDNLCNYLRLKKSMDLVWK</sequence>
<dbReference type="Proteomes" id="UP001571980">
    <property type="component" value="Unassembled WGS sequence"/>
</dbReference>
<protein>
    <submittedName>
        <fullName evidence="1">Uncharacterized protein</fullName>
    </submittedName>
</protein>
<keyword evidence="2" id="KW-1185">Reference proteome</keyword>
<accession>A0ABV4T9H2</accession>
<comment type="caution">
    <text evidence="1">The sequence shown here is derived from an EMBL/GenBank/DDBJ whole genome shotgun (WGS) entry which is preliminary data.</text>
</comment>
<dbReference type="RefSeq" id="WP_372824799.1">
    <property type="nucleotide sequence ID" value="NZ_JARRIF010000001.1"/>
</dbReference>
<proteinExistence type="predicted"/>
<evidence type="ECO:0000313" key="1">
    <source>
        <dbReference type="EMBL" id="MFA4805284.1"/>
    </source>
</evidence>
<organism evidence="1 2">
    <name type="scientific">Pyrococcus kukulkanii</name>
    <dbReference type="NCBI Taxonomy" id="1609559"/>
    <lineage>
        <taxon>Archaea</taxon>
        <taxon>Methanobacteriati</taxon>
        <taxon>Methanobacteriota</taxon>
        <taxon>Thermococci</taxon>
        <taxon>Thermococcales</taxon>
        <taxon>Thermococcaceae</taxon>
        <taxon>Pyrococcus</taxon>
    </lineage>
</organism>
<name>A0ABV4T9H2_9EURY</name>
<dbReference type="EMBL" id="JARRIG010000008">
    <property type="protein sequence ID" value="MFA4805284.1"/>
    <property type="molecule type" value="Genomic_DNA"/>
</dbReference>
<gene>
    <name evidence="1" type="ORF">P8X34_11155</name>
</gene>